<organism evidence="2 3">
    <name type="scientific">Phytophthora infestans</name>
    <name type="common">Potato late blight agent</name>
    <name type="synonym">Botrytis infestans</name>
    <dbReference type="NCBI Taxonomy" id="4787"/>
    <lineage>
        <taxon>Eukaryota</taxon>
        <taxon>Sar</taxon>
        <taxon>Stramenopiles</taxon>
        <taxon>Oomycota</taxon>
        <taxon>Peronosporomycetes</taxon>
        <taxon>Peronosporales</taxon>
        <taxon>Peronosporaceae</taxon>
        <taxon>Phytophthora</taxon>
    </lineage>
</organism>
<dbReference type="AlphaFoldDB" id="A0A833VYE3"/>
<gene>
    <name evidence="2" type="ORF">GN244_ATG14113</name>
</gene>
<sequence length="95" mass="10623">MAPPRRVTRRDAEVFMRRLSGYDGEERDRLMREHREYIAGTRDRDADFGDDAGATLPAPPPPPTIGRHPRMTVPSQCLGAPHKWLSSSRSPSSAP</sequence>
<keyword evidence="3" id="KW-1185">Reference proteome</keyword>
<protein>
    <submittedName>
        <fullName evidence="2">Uncharacterized protein</fullName>
    </submittedName>
</protein>
<dbReference type="Proteomes" id="UP000602510">
    <property type="component" value="Unassembled WGS sequence"/>
</dbReference>
<evidence type="ECO:0000256" key="1">
    <source>
        <dbReference type="SAM" id="MobiDB-lite"/>
    </source>
</evidence>
<accession>A0A833VYE3</accession>
<evidence type="ECO:0000313" key="2">
    <source>
        <dbReference type="EMBL" id="KAF4033904.1"/>
    </source>
</evidence>
<reference evidence="2" key="1">
    <citation type="submission" date="2020-04" db="EMBL/GenBank/DDBJ databases">
        <title>Hybrid Assembly of Korean Phytophthora infestans isolates.</title>
        <authorList>
            <person name="Prokchorchik M."/>
            <person name="Lee Y."/>
            <person name="Seo J."/>
            <person name="Cho J.-H."/>
            <person name="Park Y.-E."/>
            <person name="Jang D.-C."/>
            <person name="Im J.-S."/>
            <person name="Choi J.-G."/>
            <person name="Park H.-J."/>
            <person name="Lee G.-B."/>
            <person name="Lee Y.-G."/>
            <person name="Hong S.-Y."/>
            <person name="Cho K."/>
            <person name="Sohn K.H."/>
        </authorList>
    </citation>
    <scope>NUCLEOTIDE SEQUENCE</scope>
    <source>
        <strain evidence="2">KR_1_A1</strain>
    </source>
</reference>
<name>A0A833VYE3_PHYIN</name>
<comment type="caution">
    <text evidence="2">The sequence shown here is derived from an EMBL/GenBank/DDBJ whole genome shotgun (WGS) entry which is preliminary data.</text>
</comment>
<proteinExistence type="predicted"/>
<feature type="compositionally biased region" description="Low complexity" evidence="1">
    <location>
        <begin position="86"/>
        <end position="95"/>
    </location>
</feature>
<dbReference type="EMBL" id="WSZM01000399">
    <property type="protein sequence ID" value="KAF4033904.1"/>
    <property type="molecule type" value="Genomic_DNA"/>
</dbReference>
<feature type="region of interest" description="Disordered" evidence="1">
    <location>
        <begin position="41"/>
        <end position="95"/>
    </location>
</feature>
<evidence type="ECO:0000313" key="3">
    <source>
        <dbReference type="Proteomes" id="UP000602510"/>
    </source>
</evidence>